<organism evidence="2 3">
    <name type="scientific">Colletotrichum higginsianum (strain IMI 349063)</name>
    <name type="common">Crucifer anthracnose fungus</name>
    <dbReference type="NCBI Taxonomy" id="759273"/>
    <lineage>
        <taxon>Eukaryota</taxon>
        <taxon>Fungi</taxon>
        <taxon>Dikarya</taxon>
        <taxon>Ascomycota</taxon>
        <taxon>Pezizomycotina</taxon>
        <taxon>Sordariomycetes</taxon>
        <taxon>Hypocreomycetidae</taxon>
        <taxon>Glomerellales</taxon>
        <taxon>Glomerellaceae</taxon>
        <taxon>Colletotrichum</taxon>
        <taxon>Colletotrichum destructivum species complex</taxon>
    </lineage>
</organism>
<protein>
    <submittedName>
        <fullName evidence="2">Uncharacterized protein</fullName>
    </submittedName>
</protein>
<accession>H1VG65</accession>
<proteinExistence type="predicted"/>
<dbReference type="HOGENOM" id="CLU_2426902_0_0_1"/>
<evidence type="ECO:0000313" key="2">
    <source>
        <dbReference type="EMBL" id="CCF39218.1"/>
    </source>
</evidence>
<feature type="compositionally biased region" description="Basic and acidic residues" evidence="1">
    <location>
        <begin position="75"/>
        <end position="84"/>
    </location>
</feature>
<feature type="region of interest" description="Disordered" evidence="1">
    <location>
        <begin position="68"/>
        <end position="91"/>
    </location>
</feature>
<gene>
    <name evidence="2" type="ORF">CH063_10098</name>
</gene>
<dbReference type="EMBL" id="CACQ02003370">
    <property type="protein sequence ID" value="CCF39218.1"/>
    <property type="molecule type" value="Genomic_DNA"/>
</dbReference>
<sequence>MNSKEDWLVVFWRASPSSPCQSRLGKATVLIKGAVKGPEKVSCLVLCLFLFHDSYVPEWLVRKVLSASPKASPVRSREVKRDEFESGPGVS</sequence>
<dbReference type="Proteomes" id="UP000007174">
    <property type="component" value="Unassembled WGS sequence"/>
</dbReference>
<dbReference type="AlphaFoldDB" id="H1VG65"/>
<evidence type="ECO:0000256" key="1">
    <source>
        <dbReference type="SAM" id="MobiDB-lite"/>
    </source>
</evidence>
<reference evidence="3" key="1">
    <citation type="journal article" date="2012" name="Nat. Genet.">
        <title>Lifestyle transitions in plant pathogenic Colletotrichum fungi deciphered by genome and transcriptome analyses.</title>
        <authorList>
            <person name="O'Connell R.J."/>
            <person name="Thon M.R."/>
            <person name="Hacquard S."/>
            <person name="Amyotte S.G."/>
            <person name="Kleemann J."/>
            <person name="Torres M.F."/>
            <person name="Damm U."/>
            <person name="Buiate E.A."/>
            <person name="Epstein L."/>
            <person name="Alkan N."/>
            <person name="Altmueller J."/>
            <person name="Alvarado-Balderrama L."/>
            <person name="Bauser C.A."/>
            <person name="Becker C."/>
            <person name="Birren B.W."/>
            <person name="Chen Z."/>
            <person name="Choi J."/>
            <person name="Crouch J.A."/>
            <person name="Duvick J.P."/>
            <person name="Farman M.A."/>
            <person name="Gan P."/>
            <person name="Heiman D."/>
            <person name="Henrissat B."/>
            <person name="Howard R.J."/>
            <person name="Kabbage M."/>
            <person name="Koch C."/>
            <person name="Kracher B."/>
            <person name="Kubo Y."/>
            <person name="Law A.D."/>
            <person name="Lebrun M.-H."/>
            <person name="Lee Y.-H."/>
            <person name="Miyara I."/>
            <person name="Moore N."/>
            <person name="Neumann U."/>
            <person name="Nordstroem K."/>
            <person name="Panaccione D.G."/>
            <person name="Panstruga R."/>
            <person name="Place M."/>
            <person name="Proctor R.H."/>
            <person name="Prusky D."/>
            <person name="Rech G."/>
            <person name="Reinhardt R."/>
            <person name="Rollins J.A."/>
            <person name="Rounsley S."/>
            <person name="Schardl C.L."/>
            <person name="Schwartz D.C."/>
            <person name="Shenoy N."/>
            <person name="Shirasu K."/>
            <person name="Sikhakolli U.R."/>
            <person name="Stueber K."/>
            <person name="Sukno S.A."/>
            <person name="Sweigard J.A."/>
            <person name="Takano Y."/>
            <person name="Takahara H."/>
            <person name="Trail F."/>
            <person name="van der Does H.C."/>
            <person name="Voll L.M."/>
            <person name="Will I."/>
            <person name="Young S."/>
            <person name="Zeng Q."/>
            <person name="Zhang J."/>
            <person name="Zhou S."/>
            <person name="Dickman M.B."/>
            <person name="Schulze-Lefert P."/>
            <person name="Ver Loren van Themaat E."/>
            <person name="Ma L.-J."/>
            <person name="Vaillancourt L.J."/>
        </authorList>
    </citation>
    <scope>NUCLEOTIDE SEQUENCE [LARGE SCALE GENOMIC DNA]</scope>
    <source>
        <strain evidence="3">IMI 349063</strain>
    </source>
</reference>
<name>H1VG65_COLHI</name>
<evidence type="ECO:0000313" key="3">
    <source>
        <dbReference type="Proteomes" id="UP000007174"/>
    </source>
</evidence>